<proteinExistence type="predicted"/>
<dbReference type="Gramene" id="ORUFI01G28900.1">
    <property type="protein sequence ID" value="ORUFI01G28900.1"/>
    <property type="gene ID" value="ORUFI01G28900"/>
</dbReference>
<dbReference type="Proteomes" id="UP000008022">
    <property type="component" value="Unassembled WGS sequence"/>
</dbReference>
<accession>A0A0E0N0I5</accession>
<dbReference type="HOGENOM" id="CLU_2816566_0_0_1"/>
<protein>
    <submittedName>
        <fullName evidence="1">Uncharacterized protein</fullName>
    </submittedName>
</protein>
<evidence type="ECO:0000313" key="1">
    <source>
        <dbReference type="EnsemblPlants" id="ORUFI01G28900.1"/>
    </source>
</evidence>
<name>A0A0E0N0I5_ORYRU</name>
<dbReference type="EnsemblPlants" id="ORUFI01G28900.1">
    <property type="protein sequence ID" value="ORUFI01G28900.1"/>
    <property type="gene ID" value="ORUFI01G28900"/>
</dbReference>
<keyword evidence="2" id="KW-1185">Reference proteome</keyword>
<dbReference type="AlphaFoldDB" id="A0A0E0N0I5"/>
<sequence>MWDYSTISPFTHWCPSALHRPFTVYRPHRPTVHQVYGPRRIVKGISHPKSSIEVRGSPTYILGHLPFHNQCGTI</sequence>
<organism evidence="1 2">
    <name type="scientific">Oryza rufipogon</name>
    <name type="common">Brownbeard rice</name>
    <name type="synonym">Asian wild rice</name>
    <dbReference type="NCBI Taxonomy" id="4529"/>
    <lineage>
        <taxon>Eukaryota</taxon>
        <taxon>Viridiplantae</taxon>
        <taxon>Streptophyta</taxon>
        <taxon>Embryophyta</taxon>
        <taxon>Tracheophyta</taxon>
        <taxon>Spermatophyta</taxon>
        <taxon>Magnoliopsida</taxon>
        <taxon>Liliopsida</taxon>
        <taxon>Poales</taxon>
        <taxon>Poaceae</taxon>
        <taxon>BOP clade</taxon>
        <taxon>Oryzoideae</taxon>
        <taxon>Oryzeae</taxon>
        <taxon>Oryzinae</taxon>
        <taxon>Oryza</taxon>
    </lineage>
</organism>
<reference evidence="1" key="2">
    <citation type="submission" date="2015-06" db="UniProtKB">
        <authorList>
            <consortium name="EnsemblPlants"/>
        </authorList>
    </citation>
    <scope>IDENTIFICATION</scope>
</reference>
<evidence type="ECO:0000313" key="2">
    <source>
        <dbReference type="Proteomes" id="UP000008022"/>
    </source>
</evidence>
<reference evidence="2" key="1">
    <citation type="submission" date="2013-06" db="EMBL/GenBank/DDBJ databases">
        <authorList>
            <person name="Zhao Q."/>
        </authorList>
    </citation>
    <scope>NUCLEOTIDE SEQUENCE</scope>
    <source>
        <strain evidence="2">cv. W1943</strain>
    </source>
</reference>